<evidence type="ECO:0000313" key="2">
    <source>
        <dbReference type="Proteomes" id="UP000749559"/>
    </source>
</evidence>
<dbReference type="EMBL" id="CAIIXF020000006">
    <property type="protein sequence ID" value="CAH1785788.1"/>
    <property type="molecule type" value="Genomic_DNA"/>
</dbReference>
<dbReference type="Proteomes" id="UP000749559">
    <property type="component" value="Unassembled WGS sequence"/>
</dbReference>
<sequence length="296" mass="33359">MPSPIEHEDHIGQDKGNDGNLKQGEIKALALLLQEAIGKNDIKEVVKILRPVKDQKHINAICEQMEGSDPLIQAIEQQNEAIAIHLIEKGFNFKILYTYPEQSCNHQCYYDHGDGQCPSQYSAESLAGQYNLEKVKELMDAISSGNHAPVNEAITNTNIQSKKRIQTSSLSTAHLKPQLGMHKDDVFKVTQKLMECIGKNDLSGVQETLQVVQDSTAIQQILSQDESTDPLMCAIENRCEPIALFLLENGFPYNRPYTYPDKLCNQWCYLDHQGTLKCPESQYDSSDMAEKYNLKK</sequence>
<keyword evidence="2" id="KW-1185">Reference proteome</keyword>
<comment type="caution">
    <text evidence="1">The sequence shown here is derived from an EMBL/GenBank/DDBJ whole genome shotgun (WGS) entry which is preliminary data.</text>
</comment>
<dbReference type="AlphaFoldDB" id="A0A8J1XWD6"/>
<reference evidence="1" key="1">
    <citation type="submission" date="2022-03" db="EMBL/GenBank/DDBJ databases">
        <authorList>
            <person name="Martin C."/>
        </authorList>
    </citation>
    <scope>NUCLEOTIDE SEQUENCE</scope>
</reference>
<accession>A0A8J1XWD6</accession>
<evidence type="ECO:0000313" key="1">
    <source>
        <dbReference type="EMBL" id="CAH1785788.1"/>
    </source>
</evidence>
<gene>
    <name evidence="1" type="ORF">OFUS_LOCUS11800</name>
</gene>
<dbReference type="InterPro" id="IPR036770">
    <property type="entry name" value="Ankyrin_rpt-contain_sf"/>
</dbReference>
<organism evidence="1 2">
    <name type="scientific">Owenia fusiformis</name>
    <name type="common">Polychaete worm</name>
    <dbReference type="NCBI Taxonomy" id="6347"/>
    <lineage>
        <taxon>Eukaryota</taxon>
        <taxon>Metazoa</taxon>
        <taxon>Spiralia</taxon>
        <taxon>Lophotrochozoa</taxon>
        <taxon>Annelida</taxon>
        <taxon>Polychaeta</taxon>
        <taxon>Sedentaria</taxon>
        <taxon>Canalipalpata</taxon>
        <taxon>Sabellida</taxon>
        <taxon>Oweniida</taxon>
        <taxon>Oweniidae</taxon>
        <taxon>Owenia</taxon>
    </lineage>
</organism>
<dbReference type="Gene3D" id="1.25.40.20">
    <property type="entry name" value="Ankyrin repeat-containing domain"/>
    <property type="match status" value="1"/>
</dbReference>
<proteinExistence type="predicted"/>
<protein>
    <submittedName>
        <fullName evidence="1">Uncharacterized protein</fullName>
    </submittedName>
</protein>
<dbReference type="OrthoDB" id="9995210at2759"/>
<name>A0A8J1XWD6_OWEFU</name>
<feature type="non-terminal residue" evidence="1">
    <location>
        <position position="1"/>
    </location>
</feature>